<dbReference type="Gene3D" id="3.100.10.20">
    <property type="entry name" value="CRISPR-associated endonuclease Cas1, N-terminal domain"/>
    <property type="match status" value="1"/>
</dbReference>
<dbReference type="GO" id="GO:0046872">
    <property type="term" value="F:metal ion binding"/>
    <property type="evidence" value="ECO:0007669"/>
    <property type="project" value="UniProtKB-UniRule"/>
</dbReference>
<evidence type="ECO:0000256" key="1">
    <source>
        <dbReference type="ARBA" id="ARBA00022722"/>
    </source>
</evidence>
<keyword evidence="7 9" id="KW-0238">DNA-binding</keyword>
<keyword evidence="8 9" id="KW-0464">Manganese</keyword>
<dbReference type="NCBIfam" id="TIGR03641">
    <property type="entry name" value="cas1_HMARI"/>
    <property type="match status" value="1"/>
</dbReference>
<dbReference type="RefSeq" id="WP_353949170.1">
    <property type="nucleotide sequence ID" value="NZ_CP159510.1"/>
</dbReference>
<dbReference type="InterPro" id="IPR042206">
    <property type="entry name" value="CRISPR-assoc_Cas1_C"/>
</dbReference>
<proteinExistence type="inferred from homology"/>
<dbReference type="EC" id="3.1.-.-" evidence="9"/>
<dbReference type="InterPro" id="IPR002729">
    <property type="entry name" value="CRISPR-assoc_Cas1"/>
</dbReference>
<keyword evidence="4 9" id="KW-0378">Hydrolase</keyword>
<comment type="function">
    <text evidence="9">CRISPR (clustered regularly interspaced short palindromic repeat), is an adaptive immune system that provides protection against mobile genetic elements (viruses, transposable elements and conjugative plasmids). CRISPR clusters contain spacers, sequences complementary to antecedent mobile elements, and target invading nucleic acids. CRISPR clusters are transcribed and processed into CRISPR RNA (crRNA). Acts as a dsDNA endonuclease. Involved in the integration of spacer DNA into the CRISPR cassette.</text>
</comment>
<evidence type="ECO:0000256" key="8">
    <source>
        <dbReference type="ARBA" id="ARBA00023211"/>
    </source>
</evidence>
<dbReference type="Pfam" id="PF01867">
    <property type="entry name" value="Cas_Cas1"/>
    <property type="match status" value="1"/>
</dbReference>
<keyword evidence="2 9" id="KW-0479">Metal-binding</keyword>
<accession>A0AAU8II38</accession>
<dbReference type="EMBL" id="CP159510">
    <property type="protein sequence ID" value="XCJ18090.1"/>
    <property type="molecule type" value="Genomic_DNA"/>
</dbReference>
<dbReference type="GO" id="GO:0004520">
    <property type="term" value="F:DNA endonuclease activity"/>
    <property type="evidence" value="ECO:0007669"/>
    <property type="project" value="InterPro"/>
</dbReference>
<dbReference type="GO" id="GO:0051607">
    <property type="term" value="P:defense response to virus"/>
    <property type="evidence" value="ECO:0007669"/>
    <property type="project" value="UniProtKB-UniRule"/>
</dbReference>
<keyword evidence="5 9" id="KW-0460">Magnesium</keyword>
<evidence type="ECO:0000256" key="4">
    <source>
        <dbReference type="ARBA" id="ARBA00022801"/>
    </source>
</evidence>
<dbReference type="GO" id="GO:0003677">
    <property type="term" value="F:DNA binding"/>
    <property type="evidence" value="ECO:0007669"/>
    <property type="project" value="UniProtKB-KW"/>
</dbReference>
<dbReference type="PANTHER" id="PTHR43219:SF2">
    <property type="entry name" value="CRISPR-ASSOCIATED ENDONUCLEASE CAS1"/>
    <property type="match status" value="1"/>
</dbReference>
<comment type="cofactor">
    <cofactor evidence="9">
        <name>Mg(2+)</name>
        <dbReference type="ChEBI" id="CHEBI:18420"/>
    </cofactor>
    <cofactor evidence="9">
        <name>Mn(2+)</name>
        <dbReference type="ChEBI" id="CHEBI:29035"/>
    </cofactor>
</comment>
<feature type="binding site" evidence="9">
    <location>
        <position position="223"/>
    </location>
    <ligand>
        <name>Mn(2+)</name>
        <dbReference type="ChEBI" id="CHEBI:29035"/>
    </ligand>
</feature>
<organism evidence="10">
    <name type="scientific">Sporolactobacillus sp. Y61</name>
    <dbReference type="NCBI Taxonomy" id="3160863"/>
    <lineage>
        <taxon>Bacteria</taxon>
        <taxon>Bacillati</taxon>
        <taxon>Bacillota</taxon>
        <taxon>Bacilli</taxon>
        <taxon>Bacillales</taxon>
        <taxon>Sporolactobacillaceae</taxon>
        <taxon>Sporolactobacillus</taxon>
    </lineage>
</organism>
<evidence type="ECO:0000256" key="3">
    <source>
        <dbReference type="ARBA" id="ARBA00022759"/>
    </source>
</evidence>
<feature type="binding site" evidence="9">
    <location>
        <position position="238"/>
    </location>
    <ligand>
        <name>Mn(2+)</name>
        <dbReference type="ChEBI" id="CHEBI:29035"/>
    </ligand>
</feature>
<dbReference type="InterPro" id="IPR019858">
    <property type="entry name" value="CRISPR-assoc_Cas1_HMARI/TNEAP"/>
</dbReference>
<keyword evidence="3 9" id="KW-0255">Endonuclease</keyword>
<comment type="similarity">
    <text evidence="9">Belongs to the CRISPR-associated endonuclease Cas1 family.</text>
</comment>
<evidence type="ECO:0000256" key="5">
    <source>
        <dbReference type="ARBA" id="ARBA00022842"/>
    </source>
</evidence>
<feature type="binding site" evidence="9">
    <location>
        <position position="158"/>
    </location>
    <ligand>
        <name>Mn(2+)</name>
        <dbReference type="ChEBI" id="CHEBI:29035"/>
    </ligand>
</feature>
<dbReference type="NCBIfam" id="TIGR00287">
    <property type="entry name" value="cas1"/>
    <property type="match status" value="1"/>
</dbReference>
<dbReference type="GO" id="GO:0016787">
    <property type="term" value="F:hydrolase activity"/>
    <property type="evidence" value="ECO:0007669"/>
    <property type="project" value="UniProtKB-KW"/>
</dbReference>
<evidence type="ECO:0000256" key="2">
    <source>
        <dbReference type="ARBA" id="ARBA00022723"/>
    </source>
</evidence>
<dbReference type="PANTHER" id="PTHR43219">
    <property type="entry name" value="CRISPR-ASSOCIATED ENDONUCLEASE CAS1"/>
    <property type="match status" value="1"/>
</dbReference>
<dbReference type="Gene3D" id="1.20.120.920">
    <property type="entry name" value="CRISPR-associated endonuclease Cas1, C-terminal domain"/>
    <property type="match status" value="1"/>
</dbReference>
<evidence type="ECO:0000256" key="6">
    <source>
        <dbReference type="ARBA" id="ARBA00023118"/>
    </source>
</evidence>
<dbReference type="HAMAP" id="MF_01470">
    <property type="entry name" value="Cas1"/>
    <property type="match status" value="1"/>
</dbReference>
<evidence type="ECO:0000256" key="9">
    <source>
        <dbReference type="HAMAP-Rule" id="MF_01470"/>
    </source>
</evidence>
<gene>
    <name evidence="10" type="primary">cas1b</name>
    <name evidence="9" type="synonym">cas1</name>
    <name evidence="10" type="ORF">ABNN70_06500</name>
</gene>
<protein>
    <recommendedName>
        <fullName evidence="9">CRISPR-associated endonuclease Cas1</fullName>
        <ecNumber evidence="9">3.1.-.-</ecNumber>
    </recommendedName>
</protein>
<reference evidence="10" key="1">
    <citation type="submission" date="2024-06" db="EMBL/GenBank/DDBJ databases">
        <authorList>
            <person name="Fan A."/>
            <person name="Zhang F.Y."/>
            <person name="Zhang L."/>
        </authorList>
    </citation>
    <scope>NUCLEOTIDE SEQUENCE</scope>
    <source>
        <strain evidence="10">Y61</strain>
    </source>
</reference>
<sequence length="334" mass="39177">MAQSVKYLITMGELKRKDNSLIFRNEKGHRYLPIEGVKEIYCLNEVSLNTKLLDFLAKAQVTMHFFNYYHQYSGTFYPKEQLVSGRLLIQQARLFDEHRIIVAKAIVQGIANNIYSVLYHYYSHGAKELKPLIDWLRKNVPGLLSSSDLKINQVLFIEGTIWKRFYQSFKYFLPETFLMNKRVKRPPDNPMNAMISFGNSLLYAKTITQIYHTHLDQKISFLHDPGEGRFSLSLDLCEVFKPIIVYKTIFELVNHRKIQVGRHFDKELNYCLLNRAGKTAFIKAFDSRINETFQHATLKRKVSYQTAIKLDAYKLIKLCVEGQAFKPFDFREKC</sequence>
<name>A0AAU8II38_9BACL</name>
<keyword evidence="1 9" id="KW-0540">Nuclease</keyword>
<comment type="subunit">
    <text evidence="9">Homodimer, forms a heterotetramer with a Cas2 homodimer.</text>
</comment>
<evidence type="ECO:0000256" key="7">
    <source>
        <dbReference type="ARBA" id="ARBA00023125"/>
    </source>
</evidence>
<dbReference type="InterPro" id="IPR042211">
    <property type="entry name" value="CRISPR-assoc_Cas1_N"/>
</dbReference>
<evidence type="ECO:0000313" key="10">
    <source>
        <dbReference type="EMBL" id="XCJ18090.1"/>
    </source>
</evidence>
<dbReference type="GO" id="GO:0043571">
    <property type="term" value="P:maintenance of CRISPR repeat elements"/>
    <property type="evidence" value="ECO:0007669"/>
    <property type="project" value="UniProtKB-UniRule"/>
</dbReference>
<dbReference type="AlphaFoldDB" id="A0AAU8II38"/>
<keyword evidence="6 9" id="KW-0051">Antiviral defense</keyword>